<name>A0ABD3FMT6_9STRA</name>
<dbReference type="InterPro" id="IPR029058">
    <property type="entry name" value="AB_hydrolase_fold"/>
</dbReference>
<comment type="caution">
    <text evidence="1">The sequence shown here is derived from an EMBL/GenBank/DDBJ whole genome shotgun (WGS) entry which is preliminary data.</text>
</comment>
<organism evidence="1 2">
    <name type="scientific">Phytophthora oleae</name>
    <dbReference type="NCBI Taxonomy" id="2107226"/>
    <lineage>
        <taxon>Eukaryota</taxon>
        <taxon>Sar</taxon>
        <taxon>Stramenopiles</taxon>
        <taxon>Oomycota</taxon>
        <taxon>Peronosporomycetes</taxon>
        <taxon>Peronosporales</taxon>
        <taxon>Peronosporaceae</taxon>
        <taxon>Phytophthora</taxon>
    </lineage>
</organism>
<dbReference type="PANTHER" id="PTHR34043">
    <property type="entry name" value="ALPHA/BETA-HYDROLASES SUPERFAMILY PROTEIN"/>
    <property type="match status" value="1"/>
</dbReference>
<proteinExistence type="predicted"/>
<sequence>MLAQMLEKGTSGAPIEEDSTSHPLFEGGKSWVHSITTISSPNQGTTLADGFSKIGDGVKDALVGILSVLGVAGDATKAVFDAQLDQWNISSRIDGESIGAYFDRFFSSKLFDLSFKDTCLWSLSHAGVKEENSWVTHG</sequence>
<reference evidence="1 2" key="1">
    <citation type="submission" date="2024-09" db="EMBL/GenBank/DDBJ databases">
        <title>Genome sequencing and assembly of Phytophthora oleae, isolate VK10A, causative agent of rot of olive drupes.</title>
        <authorList>
            <person name="Conti Taguali S."/>
            <person name="Riolo M."/>
            <person name="La Spada F."/>
            <person name="Cacciola S.O."/>
            <person name="Dionisio G."/>
        </authorList>
    </citation>
    <scope>NUCLEOTIDE SEQUENCE [LARGE SCALE GENOMIC DNA]</scope>
    <source>
        <strain evidence="1 2">VK10A</strain>
    </source>
</reference>
<evidence type="ECO:0000313" key="1">
    <source>
        <dbReference type="EMBL" id="KAL3667761.1"/>
    </source>
</evidence>
<dbReference type="AlphaFoldDB" id="A0ABD3FMT6"/>
<gene>
    <name evidence="1" type="ORF">V7S43_007314</name>
</gene>
<protein>
    <submittedName>
        <fullName evidence="1">Uncharacterized protein</fullName>
    </submittedName>
</protein>
<keyword evidence="2" id="KW-1185">Reference proteome</keyword>
<dbReference type="EMBL" id="JBIMZQ010000013">
    <property type="protein sequence ID" value="KAL3667761.1"/>
    <property type="molecule type" value="Genomic_DNA"/>
</dbReference>
<dbReference type="PANTHER" id="PTHR34043:SF3">
    <property type="entry name" value="ALPHA_BETA-HYDROLASES SUPERFAMILY PROTEIN"/>
    <property type="match status" value="1"/>
</dbReference>
<evidence type="ECO:0000313" key="2">
    <source>
        <dbReference type="Proteomes" id="UP001632037"/>
    </source>
</evidence>
<dbReference type="Proteomes" id="UP001632037">
    <property type="component" value="Unassembled WGS sequence"/>
</dbReference>
<dbReference type="Gene3D" id="3.40.50.1820">
    <property type="entry name" value="alpha/beta hydrolase"/>
    <property type="match status" value="1"/>
</dbReference>
<accession>A0ABD3FMT6</accession>